<dbReference type="Pfam" id="PF01435">
    <property type="entry name" value="Peptidase_M48"/>
    <property type="match status" value="1"/>
</dbReference>
<dbReference type="InterPro" id="IPR001915">
    <property type="entry name" value="Peptidase_M48"/>
</dbReference>
<gene>
    <name evidence="9" type="ORF">OE88DRAFT_1808039</name>
</gene>
<keyword evidence="2" id="KW-0479">Metal-binding</keyword>
<comment type="cofactor">
    <cofactor evidence="6">
        <name>Zn(2+)</name>
        <dbReference type="ChEBI" id="CHEBI:29105"/>
    </cofactor>
    <text evidence="6">Binds 1 zinc ion per subunit.</text>
</comment>
<evidence type="ECO:0000313" key="10">
    <source>
        <dbReference type="Proteomes" id="UP000305948"/>
    </source>
</evidence>
<evidence type="ECO:0000256" key="7">
    <source>
        <dbReference type="SAM" id="Phobius"/>
    </source>
</evidence>
<dbReference type="EMBL" id="ML213511">
    <property type="protein sequence ID" value="TFK51247.1"/>
    <property type="molecule type" value="Genomic_DNA"/>
</dbReference>
<keyword evidence="4 6" id="KW-0862">Zinc</keyword>
<keyword evidence="7" id="KW-0812">Transmembrane</keyword>
<dbReference type="GO" id="GO:0005743">
    <property type="term" value="C:mitochondrial inner membrane"/>
    <property type="evidence" value="ECO:0007669"/>
    <property type="project" value="TreeGrafter"/>
</dbReference>
<protein>
    <recommendedName>
        <fullName evidence="8">Peptidase M48 domain-containing protein</fullName>
    </recommendedName>
</protein>
<evidence type="ECO:0000313" key="9">
    <source>
        <dbReference type="EMBL" id="TFK51247.1"/>
    </source>
</evidence>
<dbReference type="GO" id="GO:0006515">
    <property type="term" value="P:protein quality control for misfolded or incompletely synthesized proteins"/>
    <property type="evidence" value="ECO:0007669"/>
    <property type="project" value="TreeGrafter"/>
</dbReference>
<dbReference type="AlphaFoldDB" id="A0A5C3N1V5"/>
<dbReference type="GO" id="GO:0034982">
    <property type="term" value="P:mitochondrial protein processing"/>
    <property type="evidence" value="ECO:0007669"/>
    <property type="project" value="TreeGrafter"/>
</dbReference>
<dbReference type="GO" id="GO:0004222">
    <property type="term" value="F:metalloendopeptidase activity"/>
    <property type="evidence" value="ECO:0007669"/>
    <property type="project" value="InterPro"/>
</dbReference>
<feature type="transmembrane region" description="Helical" evidence="7">
    <location>
        <begin position="265"/>
        <end position="284"/>
    </location>
</feature>
<proteinExistence type="inferred from homology"/>
<organism evidence="9 10">
    <name type="scientific">Heliocybe sulcata</name>
    <dbReference type="NCBI Taxonomy" id="5364"/>
    <lineage>
        <taxon>Eukaryota</taxon>
        <taxon>Fungi</taxon>
        <taxon>Dikarya</taxon>
        <taxon>Basidiomycota</taxon>
        <taxon>Agaricomycotina</taxon>
        <taxon>Agaricomycetes</taxon>
        <taxon>Gloeophyllales</taxon>
        <taxon>Gloeophyllaceae</taxon>
        <taxon>Heliocybe</taxon>
    </lineage>
</organism>
<evidence type="ECO:0000256" key="4">
    <source>
        <dbReference type="ARBA" id="ARBA00022833"/>
    </source>
</evidence>
<dbReference type="GO" id="GO:0046872">
    <property type="term" value="F:metal ion binding"/>
    <property type="evidence" value="ECO:0007669"/>
    <property type="project" value="UniProtKB-KW"/>
</dbReference>
<accession>A0A5C3N1V5</accession>
<dbReference type="PANTHER" id="PTHR22726:SF1">
    <property type="entry name" value="METALLOENDOPEPTIDASE OMA1, MITOCHONDRIAL"/>
    <property type="match status" value="1"/>
</dbReference>
<comment type="similarity">
    <text evidence="6">Belongs to the peptidase M48 family.</text>
</comment>
<keyword evidence="10" id="KW-1185">Reference proteome</keyword>
<dbReference type="PANTHER" id="PTHR22726">
    <property type="entry name" value="METALLOENDOPEPTIDASE OMA1"/>
    <property type="match status" value="1"/>
</dbReference>
<dbReference type="CDD" id="cd07331">
    <property type="entry name" value="M48C_Oma1_like"/>
    <property type="match status" value="1"/>
</dbReference>
<dbReference type="Proteomes" id="UP000305948">
    <property type="component" value="Unassembled WGS sequence"/>
</dbReference>
<dbReference type="InterPro" id="IPR051156">
    <property type="entry name" value="Mito/Outer_Membr_Metalloprot"/>
</dbReference>
<evidence type="ECO:0000259" key="8">
    <source>
        <dbReference type="Pfam" id="PF01435"/>
    </source>
</evidence>
<dbReference type="Gene3D" id="3.30.2010.10">
    <property type="entry name" value="Metalloproteases ('zincins'), catalytic domain"/>
    <property type="match status" value="1"/>
</dbReference>
<evidence type="ECO:0000256" key="6">
    <source>
        <dbReference type="RuleBase" id="RU003983"/>
    </source>
</evidence>
<keyword evidence="7" id="KW-1133">Transmembrane helix</keyword>
<evidence type="ECO:0000256" key="5">
    <source>
        <dbReference type="ARBA" id="ARBA00023049"/>
    </source>
</evidence>
<evidence type="ECO:0000256" key="3">
    <source>
        <dbReference type="ARBA" id="ARBA00022801"/>
    </source>
</evidence>
<keyword evidence="7" id="KW-0472">Membrane</keyword>
<feature type="domain" description="Peptidase M48" evidence="8">
    <location>
        <begin position="201"/>
        <end position="354"/>
    </location>
</feature>
<evidence type="ECO:0000256" key="2">
    <source>
        <dbReference type="ARBA" id="ARBA00022723"/>
    </source>
</evidence>
<reference evidence="9 10" key="1">
    <citation type="journal article" date="2019" name="Nat. Ecol. Evol.">
        <title>Megaphylogeny resolves global patterns of mushroom evolution.</title>
        <authorList>
            <person name="Varga T."/>
            <person name="Krizsan K."/>
            <person name="Foldi C."/>
            <person name="Dima B."/>
            <person name="Sanchez-Garcia M."/>
            <person name="Sanchez-Ramirez S."/>
            <person name="Szollosi G.J."/>
            <person name="Szarkandi J.G."/>
            <person name="Papp V."/>
            <person name="Albert L."/>
            <person name="Andreopoulos W."/>
            <person name="Angelini C."/>
            <person name="Antonin V."/>
            <person name="Barry K.W."/>
            <person name="Bougher N.L."/>
            <person name="Buchanan P."/>
            <person name="Buyck B."/>
            <person name="Bense V."/>
            <person name="Catcheside P."/>
            <person name="Chovatia M."/>
            <person name="Cooper J."/>
            <person name="Damon W."/>
            <person name="Desjardin D."/>
            <person name="Finy P."/>
            <person name="Geml J."/>
            <person name="Haridas S."/>
            <person name="Hughes K."/>
            <person name="Justo A."/>
            <person name="Karasinski D."/>
            <person name="Kautmanova I."/>
            <person name="Kiss B."/>
            <person name="Kocsube S."/>
            <person name="Kotiranta H."/>
            <person name="LaButti K.M."/>
            <person name="Lechner B.E."/>
            <person name="Liimatainen K."/>
            <person name="Lipzen A."/>
            <person name="Lukacs Z."/>
            <person name="Mihaltcheva S."/>
            <person name="Morgado L.N."/>
            <person name="Niskanen T."/>
            <person name="Noordeloos M.E."/>
            <person name="Ohm R.A."/>
            <person name="Ortiz-Santana B."/>
            <person name="Ovrebo C."/>
            <person name="Racz N."/>
            <person name="Riley R."/>
            <person name="Savchenko A."/>
            <person name="Shiryaev A."/>
            <person name="Soop K."/>
            <person name="Spirin V."/>
            <person name="Szebenyi C."/>
            <person name="Tomsovsky M."/>
            <person name="Tulloss R.E."/>
            <person name="Uehling J."/>
            <person name="Grigoriev I.V."/>
            <person name="Vagvolgyi C."/>
            <person name="Papp T."/>
            <person name="Martin F.M."/>
            <person name="Miettinen O."/>
            <person name="Hibbett D.S."/>
            <person name="Nagy L.G."/>
        </authorList>
    </citation>
    <scope>NUCLEOTIDE SEQUENCE [LARGE SCALE GENOMIC DNA]</scope>
    <source>
        <strain evidence="9 10">OMC1185</strain>
    </source>
</reference>
<keyword evidence="5 6" id="KW-0482">Metalloprotease</keyword>
<name>A0A5C3N1V5_9AGAM</name>
<sequence length="400" mass="44038">MLSAFWRACRHCSIRPSLHTAATSHHKFSGAPFSSSARSALRATPPSRARYIRFGESDTFDSKPAGGGKRTDLWYRVGIGAVAAGAVWYVAHLERVPETGRWRYISIDPKMETKLAEQMHAQILRENKGKILPANHPLTRVVKEISEQLLNANNLGHLSDERERRAWSLPEWLTGQPDGEQWSYDANISSEREGLAPGTGGREWKVVVVHDPRVINAAATYGNIIVWTGLFQLCQTRNELASVLSHEMGHVVARHVSERVSLTKYLLAIAIGIAAATGIGFPLADMLTNLVLGLPMSRSHELEADKIGLKLAAKACYDPAGAVSMFQKFEMHSQSQPGIPDFLQTHPSHVKRIEVSDMTPTIAHKRPMRGLIAPAPLTDCCTVANEEAAARSVCRASRYS</sequence>
<evidence type="ECO:0000256" key="1">
    <source>
        <dbReference type="ARBA" id="ARBA00022670"/>
    </source>
</evidence>
<keyword evidence="1 6" id="KW-0645">Protease</keyword>
<keyword evidence="3 6" id="KW-0378">Hydrolase</keyword>
<dbReference type="STRING" id="5364.A0A5C3N1V5"/>
<dbReference type="OrthoDB" id="7464992at2759"/>